<evidence type="ECO:0000313" key="2">
    <source>
        <dbReference type="EMBL" id="GLD70542.1"/>
    </source>
</evidence>
<keyword evidence="3" id="KW-1185">Reference proteome</keyword>
<gene>
    <name evidence="2" type="ORF">AKAME5_002186000</name>
</gene>
<evidence type="ECO:0000256" key="1">
    <source>
        <dbReference type="SAM" id="MobiDB-lite"/>
    </source>
</evidence>
<sequence length="123" mass="13510">MMVVNRVEGRSNTKTKEAETPESQAPSGGKRMAAGRQEPLRQQSDIRLIGCLYCDYSSSEKPTDPTREEDSLPAEGSLSNLPKTHAIPSLWVAPESQPNQTREPEETDEDHSSHEGSDISDSV</sequence>
<dbReference type="AlphaFoldDB" id="A0AAD3N9V8"/>
<name>A0AAD3N9V8_LATJO</name>
<protein>
    <submittedName>
        <fullName evidence="2">RE1-silencing transcription factor isoform X1</fullName>
    </submittedName>
</protein>
<evidence type="ECO:0000313" key="3">
    <source>
        <dbReference type="Proteomes" id="UP001279410"/>
    </source>
</evidence>
<feature type="region of interest" description="Disordered" evidence="1">
    <location>
        <begin position="1"/>
        <end position="44"/>
    </location>
</feature>
<feature type="region of interest" description="Disordered" evidence="1">
    <location>
        <begin position="56"/>
        <end position="123"/>
    </location>
</feature>
<dbReference type="Proteomes" id="UP001279410">
    <property type="component" value="Unassembled WGS sequence"/>
</dbReference>
<feature type="compositionally biased region" description="Basic and acidic residues" evidence="1">
    <location>
        <begin position="7"/>
        <end position="19"/>
    </location>
</feature>
<dbReference type="EMBL" id="BRZM01000373">
    <property type="protein sequence ID" value="GLD70542.1"/>
    <property type="molecule type" value="Genomic_DNA"/>
</dbReference>
<feature type="compositionally biased region" description="Basic and acidic residues" evidence="1">
    <location>
        <begin position="61"/>
        <end position="70"/>
    </location>
</feature>
<organism evidence="2 3">
    <name type="scientific">Lates japonicus</name>
    <name type="common">Japanese lates</name>
    <dbReference type="NCBI Taxonomy" id="270547"/>
    <lineage>
        <taxon>Eukaryota</taxon>
        <taxon>Metazoa</taxon>
        <taxon>Chordata</taxon>
        <taxon>Craniata</taxon>
        <taxon>Vertebrata</taxon>
        <taxon>Euteleostomi</taxon>
        <taxon>Actinopterygii</taxon>
        <taxon>Neopterygii</taxon>
        <taxon>Teleostei</taxon>
        <taxon>Neoteleostei</taxon>
        <taxon>Acanthomorphata</taxon>
        <taxon>Carangaria</taxon>
        <taxon>Carangaria incertae sedis</taxon>
        <taxon>Centropomidae</taxon>
        <taxon>Lates</taxon>
    </lineage>
</organism>
<comment type="caution">
    <text evidence="2">The sequence shown here is derived from an EMBL/GenBank/DDBJ whole genome shotgun (WGS) entry which is preliminary data.</text>
</comment>
<reference evidence="2" key="1">
    <citation type="submission" date="2022-08" db="EMBL/GenBank/DDBJ databases">
        <title>Genome sequencing of akame (Lates japonicus).</title>
        <authorList>
            <person name="Hashiguchi Y."/>
            <person name="Takahashi H."/>
        </authorList>
    </citation>
    <scope>NUCLEOTIDE SEQUENCE</scope>
    <source>
        <strain evidence="2">Kochi</strain>
    </source>
</reference>
<accession>A0AAD3N9V8</accession>
<proteinExistence type="predicted"/>